<dbReference type="EMBL" id="JAYKLX010000001">
    <property type="protein sequence ID" value="MEB3343927.1"/>
    <property type="molecule type" value="Genomic_DNA"/>
</dbReference>
<evidence type="ECO:0000313" key="1">
    <source>
        <dbReference type="EMBL" id="MEB3343927.1"/>
    </source>
</evidence>
<dbReference type="Proteomes" id="UP001327027">
    <property type="component" value="Unassembled WGS sequence"/>
</dbReference>
<dbReference type="RefSeq" id="WP_324177981.1">
    <property type="nucleotide sequence ID" value="NZ_BAABAW010000001.1"/>
</dbReference>
<sequence>MKKLVFVYNATSDFVSKSLDLAHKIIRPSTYSCDLCSLTHGNFSEKKVWKDFRENIKAELVFMYKDEFLKSYPDVKGYDFPVIFQEKDYELDLVLDSKEMAGIQSIKELIASLKKKSGLGVF</sequence>
<keyword evidence="2" id="KW-1185">Reference proteome</keyword>
<name>A0ABU5ZRD8_9FLAO</name>
<proteinExistence type="predicted"/>
<comment type="caution">
    <text evidence="1">The sequence shown here is derived from an EMBL/GenBank/DDBJ whole genome shotgun (WGS) entry which is preliminary data.</text>
</comment>
<evidence type="ECO:0000313" key="2">
    <source>
        <dbReference type="Proteomes" id="UP001327027"/>
    </source>
</evidence>
<reference evidence="1 2" key="1">
    <citation type="journal article" date="2013" name="Int. J. Syst. Evol. Microbiol.">
        <title>Aquimarina gracilis sp. nov., isolated from the gut microflora of a mussel, Mytilus coruscus, and emended description of Aquimarina spongiae.</title>
        <authorList>
            <person name="Park S.C."/>
            <person name="Choe H.N."/>
            <person name="Baik K.S."/>
            <person name="Seong C.N."/>
        </authorList>
    </citation>
    <scope>NUCLEOTIDE SEQUENCE [LARGE SCALE GENOMIC DNA]</scope>
    <source>
        <strain evidence="1 2">PSC32</strain>
    </source>
</reference>
<accession>A0ABU5ZRD8</accession>
<gene>
    <name evidence="1" type="ORF">U6A24_00565</name>
</gene>
<organism evidence="1 2">
    <name type="scientific">Aquimarina gracilis</name>
    <dbReference type="NCBI Taxonomy" id="874422"/>
    <lineage>
        <taxon>Bacteria</taxon>
        <taxon>Pseudomonadati</taxon>
        <taxon>Bacteroidota</taxon>
        <taxon>Flavobacteriia</taxon>
        <taxon>Flavobacteriales</taxon>
        <taxon>Flavobacteriaceae</taxon>
        <taxon>Aquimarina</taxon>
    </lineage>
</organism>
<protein>
    <submittedName>
        <fullName evidence="1">GTPase</fullName>
    </submittedName>
</protein>